<sequence length="165" mass="18246">MLELINIYRADLQHIASVLLALAIWRWGGGPERWLIGIFIGTMVLPIYASGLLGLGGPIEGALAWLFLVLDLLAAAGFVIVAINANRIYPLWIAGFQLVAICAHMIKGMVDGVSPLAIAILVIGPSYFQLLLIFAGFLRHRRREQRFGPYRDWRIARPDAPAFPN</sequence>
<dbReference type="OrthoDB" id="7391238at2"/>
<dbReference type="RefSeq" id="WP_072674858.1">
    <property type="nucleotide sequence ID" value="NZ_FRDF01000011.1"/>
</dbReference>
<evidence type="ECO:0000256" key="1">
    <source>
        <dbReference type="SAM" id="Phobius"/>
    </source>
</evidence>
<reference evidence="3" key="1">
    <citation type="submission" date="2016-12" db="EMBL/GenBank/DDBJ databases">
        <authorList>
            <person name="Varghese N."/>
            <person name="Submissions S."/>
        </authorList>
    </citation>
    <scope>NUCLEOTIDE SEQUENCE [LARGE SCALE GENOMIC DNA]</scope>
    <source>
        <strain evidence="3">DSM 11032</strain>
    </source>
</reference>
<gene>
    <name evidence="2" type="ORF">SAMN02745193_02095</name>
</gene>
<name>A0A1M7SNW5_9SPHN</name>
<keyword evidence="1" id="KW-0812">Transmembrane</keyword>
<accession>A0A1M7SNW5</accession>
<keyword evidence="1" id="KW-1133">Transmembrane helix</keyword>
<dbReference type="EMBL" id="FRDF01000011">
    <property type="protein sequence ID" value="SHN60108.1"/>
    <property type="molecule type" value="Genomic_DNA"/>
</dbReference>
<evidence type="ECO:0000313" key="2">
    <source>
        <dbReference type="EMBL" id="SHN60108.1"/>
    </source>
</evidence>
<protein>
    <submittedName>
        <fullName evidence="2">Uncharacterized protein</fullName>
    </submittedName>
</protein>
<dbReference type="AlphaFoldDB" id="A0A1M7SNW5"/>
<proteinExistence type="predicted"/>
<feature type="transmembrane region" description="Helical" evidence="1">
    <location>
        <begin position="90"/>
        <end position="110"/>
    </location>
</feature>
<keyword evidence="3" id="KW-1185">Reference proteome</keyword>
<dbReference type="STRING" id="198312.SAMN02745193_02095"/>
<feature type="transmembrane region" description="Helical" evidence="1">
    <location>
        <begin position="35"/>
        <end position="56"/>
    </location>
</feature>
<organism evidence="2 3">
    <name type="scientific">Erythrobacter sanguineus</name>
    <dbReference type="NCBI Taxonomy" id="198312"/>
    <lineage>
        <taxon>Bacteria</taxon>
        <taxon>Pseudomonadati</taxon>
        <taxon>Pseudomonadota</taxon>
        <taxon>Alphaproteobacteria</taxon>
        <taxon>Sphingomonadales</taxon>
        <taxon>Erythrobacteraceae</taxon>
        <taxon>Erythrobacter/Porphyrobacter group</taxon>
        <taxon>Erythrobacter</taxon>
    </lineage>
</organism>
<keyword evidence="1" id="KW-0472">Membrane</keyword>
<evidence type="ECO:0000313" key="3">
    <source>
        <dbReference type="Proteomes" id="UP000184391"/>
    </source>
</evidence>
<feature type="transmembrane region" description="Helical" evidence="1">
    <location>
        <begin position="62"/>
        <end position="83"/>
    </location>
</feature>
<feature type="transmembrane region" description="Helical" evidence="1">
    <location>
        <begin position="116"/>
        <end position="138"/>
    </location>
</feature>
<dbReference type="Proteomes" id="UP000184391">
    <property type="component" value="Unassembled WGS sequence"/>
</dbReference>